<dbReference type="OrthoDB" id="102453at2"/>
<dbReference type="InterPro" id="IPR003688">
    <property type="entry name" value="TraG/VirD4"/>
</dbReference>
<protein>
    <submittedName>
        <fullName evidence="8">Type IV secretory system conjugative DNA transfer family protein</fullName>
    </submittedName>
</protein>
<dbReference type="InterPro" id="IPR051539">
    <property type="entry name" value="T4SS-coupling_protein"/>
</dbReference>
<keyword evidence="5 7" id="KW-1133">Transmembrane helix</keyword>
<accession>A0A5R8M429</accession>
<dbReference type="Pfam" id="PF02534">
    <property type="entry name" value="T4SS-DNA_transf"/>
    <property type="match status" value="1"/>
</dbReference>
<comment type="subcellular location">
    <subcellularLocation>
        <location evidence="1">Cell membrane</location>
        <topology evidence="1">Multi-pass membrane protein</topology>
    </subcellularLocation>
</comment>
<feature type="transmembrane region" description="Helical" evidence="7">
    <location>
        <begin position="16"/>
        <end position="34"/>
    </location>
</feature>
<sequence length="461" mass="52165">MDKSVFMELLMGGTHPIIHLLMRLVAFVVYLLFLKRVCRMHFFLALFVSFPLTTFLPLALFIPCFVLGWTSYRIYAWVRSLFKKSEVVRDEVQDSPESFLFLVGNKNVLLENPYRGIYIQGGAGSGKTVSLIHPIVIQAITKNYSGICYDFKSPELTRLLFANLKKGEGLVRPYFIDFKQARRSARTNPLKPELLPKIAYAQEYAQTLMYNLSPKNIKNEDYWMMEAKSVLTGLIWYLKSEHPRYCSLPHVISLILHTDMSQLLKRISANPEASGFTASLKQAVQNEASNQVAGVVSTLRTNLAKLNTPDIFWILSGNVLDLNINDPMNPKFLCIGNESTLAETYAPVISLLISVALKQMNQPDKHKSVVVVDELPTLYINKLEQTLATARSNKVATVLACQDFSQLVDRYGRDKAQVMLSNMGNQFYGRTVNKDSAQMITQLFGKADKTFKTTSNGDNYY</sequence>
<evidence type="ECO:0000256" key="2">
    <source>
        <dbReference type="ARBA" id="ARBA00008806"/>
    </source>
</evidence>
<dbReference type="InterPro" id="IPR027417">
    <property type="entry name" value="P-loop_NTPase"/>
</dbReference>
<proteinExistence type="inferred from homology"/>
<dbReference type="GO" id="GO:0005886">
    <property type="term" value="C:plasma membrane"/>
    <property type="evidence" value="ECO:0007669"/>
    <property type="project" value="UniProtKB-SubCell"/>
</dbReference>
<comment type="similarity">
    <text evidence="2">Belongs to the VirD4/TraG family.</text>
</comment>
<name>A0A5R8M429_9FLAO</name>
<keyword evidence="9" id="KW-1185">Reference proteome</keyword>
<dbReference type="RefSeq" id="WP_138259035.1">
    <property type="nucleotide sequence ID" value="NZ_VBUK01000009.1"/>
</dbReference>
<dbReference type="Proteomes" id="UP000308382">
    <property type="component" value="Unassembled WGS sequence"/>
</dbReference>
<keyword evidence="4 7" id="KW-0812">Transmembrane</keyword>
<evidence type="ECO:0000256" key="3">
    <source>
        <dbReference type="ARBA" id="ARBA00022475"/>
    </source>
</evidence>
<evidence type="ECO:0000313" key="8">
    <source>
        <dbReference type="EMBL" id="TLF43189.1"/>
    </source>
</evidence>
<dbReference type="PANTHER" id="PTHR37937">
    <property type="entry name" value="CONJUGATIVE TRANSFER: DNA TRANSPORT"/>
    <property type="match status" value="1"/>
</dbReference>
<evidence type="ECO:0000313" key="9">
    <source>
        <dbReference type="Proteomes" id="UP000308382"/>
    </source>
</evidence>
<dbReference type="Gene3D" id="3.40.50.300">
    <property type="entry name" value="P-loop containing nucleotide triphosphate hydrolases"/>
    <property type="match status" value="1"/>
</dbReference>
<dbReference type="SUPFAM" id="SSF52540">
    <property type="entry name" value="P-loop containing nucleoside triphosphate hydrolases"/>
    <property type="match status" value="1"/>
</dbReference>
<reference evidence="8 9" key="1">
    <citation type="journal article" date="2017" name="Int. J. Syst. Evol. Microbiol.">
        <title>Maripseudobacter aurantiacus gen. nov., sp. nov., a novel member of the family Flavobacteriaceae isolated from a sedimentation basin.</title>
        <authorList>
            <person name="Chen C."/>
            <person name="Su Y."/>
            <person name="Tao T."/>
            <person name="Fu G."/>
            <person name="Zhang C."/>
            <person name="Sun C."/>
            <person name="Zhang X."/>
            <person name="Wu M."/>
        </authorList>
    </citation>
    <scope>NUCLEOTIDE SEQUENCE [LARGE SCALE GENOMIC DNA]</scope>
    <source>
        <strain evidence="9">CDA4</strain>
    </source>
</reference>
<keyword evidence="3" id="KW-1003">Cell membrane</keyword>
<dbReference type="CDD" id="cd01127">
    <property type="entry name" value="TrwB_TraG_TraD_VirD4"/>
    <property type="match status" value="1"/>
</dbReference>
<organism evidence="8 9">
    <name type="scientific">Maribacter aurantiacus</name>
    <dbReference type="NCBI Taxonomy" id="1882343"/>
    <lineage>
        <taxon>Bacteria</taxon>
        <taxon>Pseudomonadati</taxon>
        <taxon>Bacteroidota</taxon>
        <taxon>Flavobacteriia</taxon>
        <taxon>Flavobacteriales</taxon>
        <taxon>Flavobacteriaceae</taxon>
        <taxon>Maribacter</taxon>
    </lineage>
</organism>
<dbReference type="AlphaFoldDB" id="A0A5R8M429"/>
<evidence type="ECO:0000256" key="4">
    <source>
        <dbReference type="ARBA" id="ARBA00022692"/>
    </source>
</evidence>
<evidence type="ECO:0000256" key="7">
    <source>
        <dbReference type="SAM" id="Phobius"/>
    </source>
</evidence>
<gene>
    <name evidence="8" type="ORF">FEK29_13830</name>
</gene>
<feature type="transmembrane region" description="Helical" evidence="7">
    <location>
        <begin position="41"/>
        <end position="69"/>
    </location>
</feature>
<evidence type="ECO:0000256" key="6">
    <source>
        <dbReference type="ARBA" id="ARBA00023136"/>
    </source>
</evidence>
<evidence type="ECO:0000256" key="5">
    <source>
        <dbReference type="ARBA" id="ARBA00022989"/>
    </source>
</evidence>
<dbReference type="EMBL" id="VBUK01000009">
    <property type="protein sequence ID" value="TLF43189.1"/>
    <property type="molecule type" value="Genomic_DNA"/>
</dbReference>
<dbReference type="PANTHER" id="PTHR37937:SF1">
    <property type="entry name" value="CONJUGATIVE TRANSFER: DNA TRANSPORT"/>
    <property type="match status" value="1"/>
</dbReference>
<evidence type="ECO:0000256" key="1">
    <source>
        <dbReference type="ARBA" id="ARBA00004651"/>
    </source>
</evidence>
<keyword evidence="6 7" id="KW-0472">Membrane</keyword>
<comment type="caution">
    <text evidence="8">The sequence shown here is derived from an EMBL/GenBank/DDBJ whole genome shotgun (WGS) entry which is preliminary data.</text>
</comment>